<feature type="transmembrane region" description="Helical" evidence="1">
    <location>
        <begin position="70"/>
        <end position="91"/>
    </location>
</feature>
<name>A0A5Q0UGX1_9ARCH</name>
<dbReference type="GeneID" id="42364699"/>
<dbReference type="AlphaFoldDB" id="A0A5Q0UGX1"/>
<sequence length="270" mass="30829">MKSKLLVFKKYLTVYWVYFRQYWKTRLVYKTDFLLGFTAQAVSLAMSLAFLTLVFTRVESINGWTFNEMLLLTGVGGFILNLHHIFLFNIYRLGEKFIVRGKLDRLLVRPLNPLFQIYSDDVSDNNLSKLLANAALVIYASSQLSLSLTLLELLYAVGVLISGVLVFAGIYLLFATTAFWTGKSKSAMWLVFQLSDFRKYPYSIYQVPIQAILVTLVPLAFASFFPVTLFLDKPGWDTWQSASIIAGPLFYLLAYSFWRYGLSKYSSTGS</sequence>
<protein>
    <submittedName>
        <fullName evidence="2">ABC-type uncharacterized transport system, permease component</fullName>
    </submittedName>
</protein>
<feature type="transmembrane region" description="Helical" evidence="1">
    <location>
        <begin position="202"/>
        <end position="227"/>
    </location>
</feature>
<evidence type="ECO:0000256" key="1">
    <source>
        <dbReference type="SAM" id="Phobius"/>
    </source>
</evidence>
<organism evidence="2 3">
    <name type="scientific">Candidatus Nanohalobium constans</name>
    <dbReference type="NCBI Taxonomy" id="2565781"/>
    <lineage>
        <taxon>Archaea</taxon>
        <taxon>Candidatus Nanohalarchaeota</taxon>
        <taxon>Candidatus Nanohalobia</taxon>
        <taxon>Candidatus Nanohalobiales</taxon>
        <taxon>Candidatus Nanohalobiaceae</taxon>
        <taxon>Candidatus Nanohalobium</taxon>
    </lineage>
</organism>
<dbReference type="PANTHER" id="PTHR36833:SF1">
    <property type="entry name" value="INTEGRAL MEMBRANE TRANSPORT PROTEIN"/>
    <property type="match status" value="1"/>
</dbReference>
<dbReference type="PANTHER" id="PTHR36833">
    <property type="entry name" value="SLR0610 PROTEIN-RELATED"/>
    <property type="match status" value="1"/>
</dbReference>
<feature type="transmembrane region" description="Helical" evidence="1">
    <location>
        <begin position="239"/>
        <end position="258"/>
    </location>
</feature>
<feature type="transmembrane region" description="Helical" evidence="1">
    <location>
        <begin position="154"/>
        <end position="181"/>
    </location>
</feature>
<keyword evidence="1" id="KW-1133">Transmembrane helix</keyword>
<keyword evidence="3" id="KW-1185">Reference proteome</keyword>
<keyword evidence="1" id="KW-0812">Transmembrane</keyword>
<dbReference type="KEGG" id="ncon:LC1Nh_0316"/>
<keyword evidence="1" id="KW-0472">Membrane</keyword>
<reference evidence="3" key="1">
    <citation type="submission" date="2019-05" db="EMBL/GenBank/DDBJ databases">
        <title>Candidatus Nanohalobium constans, a novel model system to study the DPANN nano-sized archaea: genomic and physiological characterization of a nanoarchaeon co-cultured with its chitinotrophic host.</title>
        <authorList>
            <person name="La Cono V."/>
            <person name="Arcadi E."/>
            <person name="Crisafi F."/>
            <person name="Denaro R."/>
            <person name="La Spada G."/>
            <person name="Messina E."/>
            <person name="Smedile F."/>
            <person name="Toshchakov S.V."/>
            <person name="Shevchenko M.A."/>
            <person name="Golyshin P.N."/>
            <person name="Golyshina O.V."/>
            <person name="Ferrer M."/>
            <person name="Rohde M."/>
            <person name="Mushegian A."/>
            <person name="Sorokin D.Y."/>
            <person name="Giuliano L."/>
            <person name="Yakimov M.M."/>
        </authorList>
    </citation>
    <scope>NUCLEOTIDE SEQUENCE [LARGE SCALE GENOMIC DNA]</scope>
    <source>
        <strain evidence="3">LC1Nh</strain>
    </source>
</reference>
<dbReference type="InterPro" id="IPR010390">
    <property type="entry name" value="ABC-2_transporter-like"/>
</dbReference>
<gene>
    <name evidence="2" type="ORF">LC1Nh_0316</name>
</gene>
<dbReference type="EMBL" id="CP040089">
    <property type="protein sequence ID" value="QGA80219.1"/>
    <property type="molecule type" value="Genomic_DNA"/>
</dbReference>
<proteinExistence type="predicted"/>
<evidence type="ECO:0000313" key="2">
    <source>
        <dbReference type="EMBL" id="QGA80219.1"/>
    </source>
</evidence>
<dbReference type="RefSeq" id="WP_153549958.1">
    <property type="nucleotide sequence ID" value="NZ_CP040089.1"/>
</dbReference>
<accession>A0A5Q0UGX1</accession>
<dbReference type="Proteomes" id="UP000377803">
    <property type="component" value="Chromosome"/>
</dbReference>
<feature type="transmembrane region" description="Helical" evidence="1">
    <location>
        <begin position="33"/>
        <end position="58"/>
    </location>
</feature>
<dbReference type="Pfam" id="PF06182">
    <property type="entry name" value="ABC2_membrane_6"/>
    <property type="match status" value="1"/>
</dbReference>
<evidence type="ECO:0000313" key="3">
    <source>
        <dbReference type="Proteomes" id="UP000377803"/>
    </source>
</evidence>